<evidence type="ECO:0000256" key="1">
    <source>
        <dbReference type="SAM" id="MobiDB-lite"/>
    </source>
</evidence>
<dbReference type="RefSeq" id="XP_041222078.1">
    <property type="nucleotide sequence ID" value="XM_041365705.1"/>
</dbReference>
<feature type="region of interest" description="Disordered" evidence="1">
    <location>
        <begin position="110"/>
        <end position="194"/>
    </location>
</feature>
<dbReference type="Proteomes" id="UP001195769">
    <property type="component" value="Unassembled WGS sequence"/>
</dbReference>
<feature type="domain" description="DUF6532" evidence="2">
    <location>
        <begin position="219"/>
        <end position="357"/>
    </location>
</feature>
<feature type="compositionally biased region" description="Polar residues" evidence="1">
    <location>
        <begin position="131"/>
        <end position="141"/>
    </location>
</feature>
<dbReference type="InterPro" id="IPR045341">
    <property type="entry name" value="DUF6532"/>
</dbReference>
<feature type="compositionally biased region" description="Acidic residues" evidence="1">
    <location>
        <begin position="163"/>
        <end position="173"/>
    </location>
</feature>
<protein>
    <recommendedName>
        <fullName evidence="2">DUF6532 domain-containing protein</fullName>
    </recommendedName>
</protein>
<gene>
    <name evidence="3" type="ORF">F5891DRAFT_1175230</name>
</gene>
<name>A0AAD4HHB8_9AGAM</name>
<comment type="caution">
    <text evidence="3">The sequence shown here is derived from an EMBL/GenBank/DDBJ whole genome shotgun (WGS) entry which is preliminary data.</text>
</comment>
<dbReference type="EMBL" id="JABBWK010000055">
    <property type="protein sequence ID" value="KAG1896502.1"/>
    <property type="molecule type" value="Genomic_DNA"/>
</dbReference>
<organism evidence="3 4">
    <name type="scientific">Suillus fuscotomentosus</name>
    <dbReference type="NCBI Taxonomy" id="1912939"/>
    <lineage>
        <taxon>Eukaryota</taxon>
        <taxon>Fungi</taxon>
        <taxon>Dikarya</taxon>
        <taxon>Basidiomycota</taxon>
        <taxon>Agaricomycotina</taxon>
        <taxon>Agaricomycetes</taxon>
        <taxon>Agaricomycetidae</taxon>
        <taxon>Boletales</taxon>
        <taxon>Suillineae</taxon>
        <taxon>Suillaceae</taxon>
        <taxon>Suillus</taxon>
    </lineage>
</organism>
<dbReference type="GeneID" id="64660003"/>
<evidence type="ECO:0000259" key="2">
    <source>
        <dbReference type="Pfam" id="PF20149"/>
    </source>
</evidence>
<dbReference type="Pfam" id="PF20149">
    <property type="entry name" value="DUF6532"/>
    <property type="match status" value="1"/>
</dbReference>
<evidence type="ECO:0000313" key="4">
    <source>
        <dbReference type="Proteomes" id="UP001195769"/>
    </source>
</evidence>
<sequence length="381" mass="42412">MPAKSPSKKGGKTALLKAQENLCAEMVLTAGRTASVLKAHRGEERQKALEMKMKKRDLKALCTTYQTHPEVFDSEPAGLLSDADMDEDNMFSDRSVPTRLPNQQALTYSMSKTPPTVLAQKPTSKIHTKPQKASTTVVSLHNDSDSEGSSDSNDLNNFVDRMDQDDTENESDCGADNTPDDHDEVAKASSPLVVGTKHKLEDSKASDFDDVTKDLLTTATSIYRCLVVTRAPFPETLIIETKLAKDAWHEASNMAELTIQLTPSLVKMMTRRTSQVREELKTKMRVLTASFFGFRGSRSIPAIKQNRDLAEALKEGSCFVFKDWEMKRGIYKTGLIQEVVNDMWFANRIDEGIVYAKISILYPFKPLRLYSQQLNAASTSG</sequence>
<feature type="compositionally biased region" description="Low complexity" evidence="1">
    <location>
        <begin position="147"/>
        <end position="157"/>
    </location>
</feature>
<keyword evidence="4" id="KW-1185">Reference proteome</keyword>
<dbReference type="AlphaFoldDB" id="A0AAD4HHB8"/>
<reference evidence="3" key="1">
    <citation type="journal article" date="2020" name="New Phytol.">
        <title>Comparative genomics reveals dynamic genome evolution in host specialist ectomycorrhizal fungi.</title>
        <authorList>
            <person name="Lofgren L.A."/>
            <person name="Nguyen N.H."/>
            <person name="Vilgalys R."/>
            <person name="Ruytinx J."/>
            <person name="Liao H.L."/>
            <person name="Branco S."/>
            <person name="Kuo A."/>
            <person name="LaButti K."/>
            <person name="Lipzen A."/>
            <person name="Andreopoulos W."/>
            <person name="Pangilinan J."/>
            <person name="Riley R."/>
            <person name="Hundley H."/>
            <person name="Na H."/>
            <person name="Barry K."/>
            <person name="Grigoriev I.V."/>
            <person name="Stajich J.E."/>
            <person name="Kennedy P.G."/>
        </authorList>
    </citation>
    <scope>NUCLEOTIDE SEQUENCE</scope>
    <source>
        <strain evidence="3">FC203</strain>
    </source>
</reference>
<evidence type="ECO:0000313" key="3">
    <source>
        <dbReference type="EMBL" id="KAG1896502.1"/>
    </source>
</evidence>
<accession>A0AAD4HHB8</accession>
<proteinExistence type="predicted"/>